<dbReference type="Proteomes" id="UP000265618">
    <property type="component" value="Unassembled WGS sequence"/>
</dbReference>
<accession>A0A9K3CT85</accession>
<evidence type="ECO:0000313" key="1">
    <source>
        <dbReference type="EMBL" id="GIQ81920.1"/>
    </source>
</evidence>
<name>A0A9K3CT85_9EUKA</name>
<protein>
    <submittedName>
        <fullName evidence="1">Uncharacterized protein</fullName>
    </submittedName>
</protein>
<reference evidence="1 2" key="1">
    <citation type="journal article" date="2018" name="PLoS ONE">
        <title>The draft genome of Kipferlia bialata reveals reductive genome evolution in fornicate parasites.</title>
        <authorList>
            <person name="Tanifuji G."/>
            <person name="Takabayashi S."/>
            <person name="Kume K."/>
            <person name="Takagi M."/>
            <person name="Nakayama T."/>
            <person name="Kamikawa R."/>
            <person name="Inagaki Y."/>
            <person name="Hashimoto T."/>
        </authorList>
    </citation>
    <scope>NUCLEOTIDE SEQUENCE [LARGE SCALE GENOMIC DNA]</scope>
    <source>
        <strain evidence="1">NY0173</strain>
    </source>
</reference>
<dbReference type="GO" id="GO:0004842">
    <property type="term" value="F:ubiquitin-protein transferase activity"/>
    <property type="evidence" value="ECO:0007669"/>
    <property type="project" value="InterPro"/>
</dbReference>
<keyword evidence="2" id="KW-1185">Reference proteome</keyword>
<proteinExistence type="predicted"/>
<dbReference type="SUPFAM" id="SSF159034">
    <property type="entry name" value="Mib/herc2 domain-like"/>
    <property type="match status" value="1"/>
</dbReference>
<dbReference type="AlphaFoldDB" id="A0A9K3CT85"/>
<dbReference type="InterPro" id="IPR037252">
    <property type="entry name" value="Mib_Herc2_sf"/>
</dbReference>
<comment type="caution">
    <text evidence="1">The sequence shown here is derived from an EMBL/GenBank/DDBJ whole genome shotgun (WGS) entry which is preliminary data.</text>
</comment>
<evidence type="ECO:0000313" key="2">
    <source>
        <dbReference type="Proteomes" id="UP000265618"/>
    </source>
</evidence>
<gene>
    <name evidence="1" type="ORF">KIPB_002963</name>
</gene>
<dbReference type="OrthoDB" id="412261at2759"/>
<dbReference type="GO" id="GO:0046872">
    <property type="term" value="F:metal ion binding"/>
    <property type="evidence" value="ECO:0007669"/>
    <property type="project" value="InterPro"/>
</dbReference>
<dbReference type="EMBL" id="BDIP01000534">
    <property type="protein sequence ID" value="GIQ81920.1"/>
    <property type="molecule type" value="Genomic_DNA"/>
</dbReference>
<sequence length="130" mass="13990">MGAKDSDRPDVYVQPVVTPDGLASPPGTNTIILMPATKNDEIEKLKAFVAENHGKSRVSPCVVWGHGVAMPVGARVRRGPDWMYDDQDGEIGLGYITQAVSGTDGTVMVVWDEIYVQGQVSNNNISSECL</sequence>
<dbReference type="Gene3D" id="2.30.30.40">
    <property type="entry name" value="SH3 Domains"/>
    <property type="match status" value="1"/>
</dbReference>
<organism evidence="1 2">
    <name type="scientific">Kipferlia bialata</name>
    <dbReference type="NCBI Taxonomy" id="797122"/>
    <lineage>
        <taxon>Eukaryota</taxon>
        <taxon>Metamonada</taxon>
        <taxon>Carpediemonas-like organisms</taxon>
        <taxon>Kipferlia</taxon>
    </lineage>
</organism>